<evidence type="ECO:0000256" key="2">
    <source>
        <dbReference type="ARBA" id="ARBA00012381"/>
    </source>
</evidence>
<keyword evidence="10" id="KW-1185">Reference proteome</keyword>
<dbReference type="Gene3D" id="3.90.79.20">
    <property type="match status" value="1"/>
</dbReference>
<evidence type="ECO:0000259" key="8">
    <source>
        <dbReference type="PROSITE" id="PS51462"/>
    </source>
</evidence>
<evidence type="ECO:0000313" key="10">
    <source>
        <dbReference type="Proteomes" id="UP001301350"/>
    </source>
</evidence>
<evidence type="ECO:0000256" key="1">
    <source>
        <dbReference type="ARBA" id="ARBA00001946"/>
    </source>
</evidence>
<keyword evidence="6" id="KW-0520">NAD</keyword>
<evidence type="ECO:0000256" key="7">
    <source>
        <dbReference type="SAM" id="MobiDB-lite"/>
    </source>
</evidence>
<sequence>MPDVPRPWPNYLSFPPYVWSRAHHSNHVTAAADASRPAPFRAPRHIWLLPYHRRWGHLVRTPIPTGPPVAQGGGGGGDDDDDDDRADAAVCLYYAGRVPDLTQCAGWVARARQHHLNAGWLGNVSADWFGTLFPAECQWLREPPPSAAAGDEERQVEHALFFWDVSAASGADTDSAPPSADATASPVSLSELLSRLWPSATPPPQPCWLTPSASDADACRSLRWITFRSRPVRLSDLHASVLAQVRTLAEWHQRTRYCMQCGGRLREGNWTEDEQEHRSSSSSSSSSVSIGASELLGRSKQCVACAHTVYPRIDPVVIVLVTAIADEPHQPHNDRTTRAASWSQRQRQRQRQHWCLLGRKRVWPTGRYSCIAGFVEAGETLEEAVLREVEEESGVRLQPGSVRYAHSQTWPFPSQLMVGFYAQPMMVQEAGMRLLPRARNVDDELEQVQWFRAEQVRAALPQSSPAFHLPGREAIAHRLIVDWLRAVEDGALIGEDRQCAGGSGQQHPITPFPSR</sequence>
<name>A0AAV9IVA3_CYACA</name>
<dbReference type="Gene3D" id="3.90.79.10">
    <property type="entry name" value="Nucleoside Triphosphate Pyrophosphohydrolase"/>
    <property type="match status" value="1"/>
</dbReference>
<dbReference type="InterPro" id="IPR049734">
    <property type="entry name" value="NudC-like_C"/>
</dbReference>
<dbReference type="GO" id="GO:0035529">
    <property type="term" value="F:NADH pyrophosphatase activity"/>
    <property type="evidence" value="ECO:0007669"/>
    <property type="project" value="TreeGrafter"/>
</dbReference>
<evidence type="ECO:0000313" key="9">
    <source>
        <dbReference type="EMBL" id="KAK4536240.1"/>
    </source>
</evidence>
<dbReference type="GO" id="GO:0005829">
    <property type="term" value="C:cytosol"/>
    <property type="evidence" value="ECO:0007669"/>
    <property type="project" value="TreeGrafter"/>
</dbReference>
<dbReference type="GO" id="GO:0046872">
    <property type="term" value="F:metal ion binding"/>
    <property type="evidence" value="ECO:0007669"/>
    <property type="project" value="UniProtKB-KW"/>
</dbReference>
<dbReference type="GO" id="GO:0005777">
    <property type="term" value="C:peroxisome"/>
    <property type="evidence" value="ECO:0007669"/>
    <property type="project" value="TreeGrafter"/>
</dbReference>
<keyword evidence="5" id="KW-0460">Magnesium</keyword>
<proteinExistence type="predicted"/>
<dbReference type="InterPro" id="IPR000086">
    <property type="entry name" value="NUDIX_hydrolase_dom"/>
</dbReference>
<feature type="domain" description="Nudix hydrolase" evidence="8">
    <location>
        <begin position="311"/>
        <end position="474"/>
    </location>
</feature>
<reference evidence="9 10" key="1">
    <citation type="submission" date="2022-07" db="EMBL/GenBank/DDBJ databases">
        <title>Genome-wide signatures of adaptation to extreme environments.</title>
        <authorList>
            <person name="Cho C.H."/>
            <person name="Yoon H.S."/>
        </authorList>
    </citation>
    <scope>NUCLEOTIDE SEQUENCE [LARGE SCALE GENOMIC DNA]</scope>
    <source>
        <strain evidence="9 10">DBV 063 E5</strain>
    </source>
</reference>
<evidence type="ECO:0000256" key="6">
    <source>
        <dbReference type="ARBA" id="ARBA00023027"/>
    </source>
</evidence>
<dbReference type="EC" id="3.6.1.22" evidence="2"/>
<keyword evidence="3" id="KW-0479">Metal-binding</keyword>
<dbReference type="Pfam" id="PF00293">
    <property type="entry name" value="NUDIX"/>
    <property type="match status" value="1"/>
</dbReference>
<evidence type="ECO:0000256" key="5">
    <source>
        <dbReference type="ARBA" id="ARBA00022842"/>
    </source>
</evidence>
<dbReference type="PROSITE" id="PS00893">
    <property type="entry name" value="NUDIX_BOX"/>
    <property type="match status" value="1"/>
</dbReference>
<evidence type="ECO:0000256" key="4">
    <source>
        <dbReference type="ARBA" id="ARBA00022801"/>
    </source>
</evidence>
<dbReference type="GO" id="GO:0006742">
    <property type="term" value="P:NADP+ catabolic process"/>
    <property type="evidence" value="ECO:0007669"/>
    <property type="project" value="TreeGrafter"/>
</dbReference>
<dbReference type="AlphaFoldDB" id="A0AAV9IVA3"/>
<dbReference type="InterPro" id="IPR015797">
    <property type="entry name" value="NUDIX_hydrolase-like_dom_sf"/>
</dbReference>
<evidence type="ECO:0000256" key="3">
    <source>
        <dbReference type="ARBA" id="ARBA00022723"/>
    </source>
</evidence>
<feature type="region of interest" description="Disordered" evidence="7">
    <location>
        <begin position="62"/>
        <end position="82"/>
    </location>
</feature>
<dbReference type="GO" id="GO:0019677">
    <property type="term" value="P:NAD+ catabolic process"/>
    <property type="evidence" value="ECO:0007669"/>
    <property type="project" value="TreeGrafter"/>
</dbReference>
<keyword evidence="4" id="KW-0378">Hydrolase</keyword>
<organism evidence="9 10">
    <name type="scientific">Cyanidium caldarium</name>
    <name type="common">Red alga</name>
    <dbReference type="NCBI Taxonomy" id="2771"/>
    <lineage>
        <taxon>Eukaryota</taxon>
        <taxon>Rhodophyta</taxon>
        <taxon>Bangiophyceae</taxon>
        <taxon>Cyanidiales</taxon>
        <taxon>Cyanidiaceae</taxon>
        <taxon>Cyanidium</taxon>
    </lineage>
</organism>
<dbReference type="CDD" id="cd03429">
    <property type="entry name" value="NUDIX_NADH_pyrophosphatase_Nudt13"/>
    <property type="match status" value="1"/>
</dbReference>
<dbReference type="InterPro" id="IPR050241">
    <property type="entry name" value="NAD-cap_RNA_hydrolase_NudC"/>
</dbReference>
<dbReference type="InterPro" id="IPR020084">
    <property type="entry name" value="NUDIX_hydrolase_CS"/>
</dbReference>
<dbReference type="PROSITE" id="PS51462">
    <property type="entry name" value="NUDIX"/>
    <property type="match status" value="1"/>
</dbReference>
<dbReference type="EMBL" id="JANCYW010000007">
    <property type="protein sequence ID" value="KAK4536240.1"/>
    <property type="molecule type" value="Genomic_DNA"/>
</dbReference>
<dbReference type="SUPFAM" id="SSF55811">
    <property type="entry name" value="Nudix"/>
    <property type="match status" value="1"/>
</dbReference>
<gene>
    <name evidence="9" type="ORF">CDCA_CDCA07G2265</name>
</gene>
<protein>
    <recommendedName>
        <fullName evidence="2">NAD(+) diphosphatase</fullName>
        <ecNumber evidence="2">3.6.1.22</ecNumber>
    </recommendedName>
</protein>
<comment type="cofactor">
    <cofactor evidence="1">
        <name>Mg(2+)</name>
        <dbReference type="ChEBI" id="CHEBI:18420"/>
    </cofactor>
</comment>
<dbReference type="PANTHER" id="PTHR42904">
    <property type="entry name" value="NUDIX HYDROLASE, NUDC SUBFAMILY"/>
    <property type="match status" value="1"/>
</dbReference>
<dbReference type="PANTHER" id="PTHR42904:SF8">
    <property type="entry name" value="NAD(+) DIPHOSPHATASE"/>
    <property type="match status" value="1"/>
</dbReference>
<comment type="caution">
    <text evidence="9">The sequence shown here is derived from an EMBL/GenBank/DDBJ whole genome shotgun (WGS) entry which is preliminary data.</text>
</comment>
<dbReference type="Proteomes" id="UP001301350">
    <property type="component" value="Unassembled WGS sequence"/>
</dbReference>
<accession>A0AAV9IVA3</accession>